<feature type="compositionally biased region" description="Polar residues" evidence="9">
    <location>
        <begin position="38"/>
        <end position="53"/>
    </location>
</feature>
<dbReference type="EC" id="2.4.1.25" evidence="3"/>
<reference evidence="10" key="1">
    <citation type="submission" date="2020-05" db="EMBL/GenBank/DDBJ databases">
        <authorList>
            <person name="Chiriac C."/>
            <person name="Salcher M."/>
            <person name="Ghai R."/>
            <person name="Kavagutti S V."/>
        </authorList>
    </citation>
    <scope>NUCLEOTIDE SEQUENCE</scope>
</reference>
<evidence type="ECO:0000313" key="10">
    <source>
        <dbReference type="EMBL" id="CAB4897366.1"/>
    </source>
</evidence>
<name>A0A6J7FP76_9ZZZZ</name>
<dbReference type="GO" id="GO:0005975">
    <property type="term" value="P:carbohydrate metabolic process"/>
    <property type="evidence" value="ECO:0007669"/>
    <property type="project" value="InterPro"/>
</dbReference>
<evidence type="ECO:0000256" key="6">
    <source>
        <dbReference type="ARBA" id="ARBA00023277"/>
    </source>
</evidence>
<comment type="catalytic activity">
    <reaction evidence="1">
        <text>Transfers a segment of a (1-&gt;4)-alpha-D-glucan to a new position in an acceptor, which may be glucose or a (1-&gt;4)-alpha-D-glucan.</text>
        <dbReference type="EC" id="2.4.1.25"/>
    </reaction>
</comment>
<dbReference type="Pfam" id="PF02446">
    <property type="entry name" value="Glyco_hydro_77"/>
    <property type="match status" value="1"/>
</dbReference>
<evidence type="ECO:0000256" key="2">
    <source>
        <dbReference type="ARBA" id="ARBA00005684"/>
    </source>
</evidence>
<organism evidence="10">
    <name type="scientific">freshwater metagenome</name>
    <dbReference type="NCBI Taxonomy" id="449393"/>
    <lineage>
        <taxon>unclassified sequences</taxon>
        <taxon>metagenomes</taxon>
        <taxon>ecological metagenomes</taxon>
    </lineage>
</organism>
<keyword evidence="6" id="KW-0119">Carbohydrate metabolism</keyword>
<evidence type="ECO:0000256" key="8">
    <source>
        <dbReference type="ARBA" id="ARBA00031501"/>
    </source>
</evidence>
<evidence type="ECO:0000256" key="4">
    <source>
        <dbReference type="ARBA" id="ARBA00022676"/>
    </source>
</evidence>
<dbReference type="EMBL" id="CAFBMG010000037">
    <property type="protein sequence ID" value="CAB4897366.1"/>
    <property type="molecule type" value="Genomic_DNA"/>
</dbReference>
<dbReference type="GO" id="GO:0004134">
    <property type="term" value="F:4-alpha-glucanotransferase activity"/>
    <property type="evidence" value="ECO:0007669"/>
    <property type="project" value="UniProtKB-EC"/>
</dbReference>
<feature type="region of interest" description="Disordered" evidence="9">
    <location>
        <begin position="37"/>
        <end position="70"/>
    </location>
</feature>
<feature type="compositionally biased region" description="Basic and acidic residues" evidence="9">
    <location>
        <begin position="56"/>
        <end position="69"/>
    </location>
</feature>
<dbReference type="PANTHER" id="PTHR32438">
    <property type="entry name" value="4-ALPHA-GLUCANOTRANSFERASE DPE1, CHLOROPLASTIC/AMYLOPLASTIC"/>
    <property type="match status" value="1"/>
</dbReference>
<dbReference type="Gene3D" id="3.20.20.80">
    <property type="entry name" value="Glycosidases"/>
    <property type="match status" value="1"/>
</dbReference>
<dbReference type="InterPro" id="IPR017853">
    <property type="entry name" value="GH"/>
</dbReference>
<gene>
    <name evidence="10" type="ORF">UFOPK3519_00660</name>
</gene>
<dbReference type="NCBIfam" id="TIGR00217">
    <property type="entry name" value="malQ"/>
    <property type="match status" value="1"/>
</dbReference>
<evidence type="ECO:0000256" key="5">
    <source>
        <dbReference type="ARBA" id="ARBA00022679"/>
    </source>
</evidence>
<evidence type="ECO:0000256" key="1">
    <source>
        <dbReference type="ARBA" id="ARBA00000439"/>
    </source>
</evidence>
<accession>A0A6J7FP76</accession>
<comment type="similarity">
    <text evidence="2">Belongs to the disproportionating enzyme family.</text>
</comment>
<evidence type="ECO:0000256" key="3">
    <source>
        <dbReference type="ARBA" id="ARBA00012560"/>
    </source>
</evidence>
<evidence type="ECO:0000256" key="7">
    <source>
        <dbReference type="ARBA" id="ARBA00031423"/>
    </source>
</evidence>
<keyword evidence="4" id="KW-0328">Glycosyltransferase</keyword>
<sequence length="637" mass="68978">MSMTTEHDAFGIASGWWGTDGNLHRPSPETLVALRQAQAANQQDGASQQNGAHQQDGAEHQEGPPRDAHLWFVHPGETHELWSEGLISLEDGGEVLAQTHLPPDLPLGAHHLHPTDGGPVTQLFVVPHRSLRPKRGWGWSAQLYATRSAASWGQGDFVDLADLATWAAGTGASLLAHNPLGASLPLQHQQASPYYASSRRFLSPLYLRVESVIGADLIGEQLTQAATAGHELNRHPRIDRDQIWALKLSALRSIWAQVRNSRVVEHSMGIAEQDAALTRHATFCALAEFHGSGWQTWPNEHRHPSAAGVEEFRSAHADEVAFWRWLQIECEVQLAVAARAGAGLMADLPVGFDPNGSDAWCDQDLLALDCRIGAPPDEFNRDGQDWGLPPYVPWKLRQAGYAPWLETLRRVLNHCDALRVDHVMGLFRLFWIPAGMTPAGGGYVSQFGSELLDLAMMEAARAGATLVGEDLGTVESEVRDALSDRDVFGYRIGWFAEDSPEHWPANTLASLTTHDLPTVAGLWTGADAEQRVAAGVRADPQGDQLLRSRLAHLAGIDPAAEAPVDQVLKAAYQALAGSGSDLAIVTLEDAAGVTERPNLPGTVDEHPNFRIALPVLIEELDSTAAPALAADMRSARG</sequence>
<dbReference type="PANTHER" id="PTHR32438:SF5">
    <property type="entry name" value="4-ALPHA-GLUCANOTRANSFERASE DPE1, CHLOROPLASTIC_AMYLOPLASTIC"/>
    <property type="match status" value="1"/>
</dbReference>
<keyword evidence="5" id="KW-0808">Transferase</keyword>
<proteinExistence type="inferred from homology"/>
<dbReference type="InterPro" id="IPR003385">
    <property type="entry name" value="Glyco_hydro_77"/>
</dbReference>
<dbReference type="SUPFAM" id="SSF51445">
    <property type="entry name" value="(Trans)glycosidases"/>
    <property type="match status" value="1"/>
</dbReference>
<evidence type="ECO:0000256" key="9">
    <source>
        <dbReference type="SAM" id="MobiDB-lite"/>
    </source>
</evidence>
<dbReference type="AlphaFoldDB" id="A0A6J7FP76"/>
<protein>
    <recommendedName>
        <fullName evidence="3">4-alpha-glucanotransferase</fullName>
        <ecNumber evidence="3">2.4.1.25</ecNumber>
    </recommendedName>
    <alternativeName>
        <fullName evidence="7">Amylomaltase</fullName>
    </alternativeName>
    <alternativeName>
        <fullName evidence="8">Disproportionating enzyme</fullName>
    </alternativeName>
</protein>